<evidence type="ECO:0000313" key="3">
    <source>
        <dbReference type="Proteomes" id="UP000676336"/>
    </source>
</evidence>
<gene>
    <name evidence="1" type="ORF">SMN809_LOCUS35988</name>
    <name evidence="2" type="ORF">SMN809_LOCUS51224</name>
</gene>
<dbReference type="EMBL" id="CAJOBI010087345">
    <property type="protein sequence ID" value="CAF4525449.1"/>
    <property type="molecule type" value="Genomic_DNA"/>
</dbReference>
<evidence type="ECO:0000313" key="2">
    <source>
        <dbReference type="EMBL" id="CAF4889884.1"/>
    </source>
</evidence>
<sequence length="25" mass="2995">MKDKDLIDIKLCYDLKFNFTSCPRS</sequence>
<protein>
    <submittedName>
        <fullName evidence="1">Uncharacterized protein</fullName>
    </submittedName>
</protein>
<comment type="caution">
    <text evidence="1">The sequence shown here is derived from an EMBL/GenBank/DDBJ whole genome shotgun (WGS) entry which is preliminary data.</text>
</comment>
<feature type="non-terminal residue" evidence="1">
    <location>
        <position position="25"/>
    </location>
</feature>
<proteinExistence type="predicted"/>
<dbReference type="Proteomes" id="UP000676336">
    <property type="component" value="Unassembled WGS sequence"/>
</dbReference>
<dbReference type="AlphaFoldDB" id="A0A8S2Y098"/>
<name>A0A8S2Y098_9BILA</name>
<organism evidence="1 3">
    <name type="scientific">Rotaria magnacalcarata</name>
    <dbReference type="NCBI Taxonomy" id="392030"/>
    <lineage>
        <taxon>Eukaryota</taxon>
        <taxon>Metazoa</taxon>
        <taxon>Spiralia</taxon>
        <taxon>Gnathifera</taxon>
        <taxon>Rotifera</taxon>
        <taxon>Eurotatoria</taxon>
        <taxon>Bdelloidea</taxon>
        <taxon>Philodinida</taxon>
        <taxon>Philodinidae</taxon>
        <taxon>Rotaria</taxon>
    </lineage>
</organism>
<reference evidence="1" key="1">
    <citation type="submission" date="2021-02" db="EMBL/GenBank/DDBJ databases">
        <authorList>
            <person name="Nowell W R."/>
        </authorList>
    </citation>
    <scope>NUCLEOTIDE SEQUENCE</scope>
</reference>
<accession>A0A8S2Y098</accession>
<evidence type="ECO:0000313" key="1">
    <source>
        <dbReference type="EMBL" id="CAF4525449.1"/>
    </source>
</evidence>
<dbReference type="EMBL" id="CAJOBI010171212">
    <property type="protein sequence ID" value="CAF4889884.1"/>
    <property type="molecule type" value="Genomic_DNA"/>
</dbReference>